<evidence type="ECO:0000313" key="1">
    <source>
        <dbReference type="EMBL" id="MCD9560174.1"/>
    </source>
</evidence>
<name>A0ABS8UMZ2_DATST</name>
<comment type="caution">
    <text evidence="1">The sequence shown here is derived from an EMBL/GenBank/DDBJ whole genome shotgun (WGS) entry which is preliminary data.</text>
</comment>
<proteinExistence type="predicted"/>
<accession>A0ABS8UMZ2</accession>
<gene>
    <name evidence="1" type="ORF">HAX54_018667</name>
</gene>
<reference evidence="1 2" key="1">
    <citation type="journal article" date="2021" name="BMC Genomics">
        <title>Datura genome reveals duplications of psychoactive alkaloid biosynthetic genes and high mutation rate following tissue culture.</title>
        <authorList>
            <person name="Rajewski A."/>
            <person name="Carter-House D."/>
            <person name="Stajich J."/>
            <person name="Litt A."/>
        </authorList>
    </citation>
    <scope>NUCLEOTIDE SEQUENCE [LARGE SCALE GENOMIC DNA]</scope>
    <source>
        <strain evidence="1">AR-01</strain>
    </source>
</reference>
<dbReference type="EMBL" id="JACEIK010002280">
    <property type="protein sequence ID" value="MCD9560174.1"/>
    <property type="molecule type" value="Genomic_DNA"/>
</dbReference>
<organism evidence="1 2">
    <name type="scientific">Datura stramonium</name>
    <name type="common">Jimsonweed</name>
    <name type="synonym">Common thornapple</name>
    <dbReference type="NCBI Taxonomy" id="4076"/>
    <lineage>
        <taxon>Eukaryota</taxon>
        <taxon>Viridiplantae</taxon>
        <taxon>Streptophyta</taxon>
        <taxon>Embryophyta</taxon>
        <taxon>Tracheophyta</taxon>
        <taxon>Spermatophyta</taxon>
        <taxon>Magnoliopsida</taxon>
        <taxon>eudicotyledons</taxon>
        <taxon>Gunneridae</taxon>
        <taxon>Pentapetalae</taxon>
        <taxon>asterids</taxon>
        <taxon>lamiids</taxon>
        <taxon>Solanales</taxon>
        <taxon>Solanaceae</taxon>
        <taxon>Solanoideae</taxon>
        <taxon>Datureae</taxon>
        <taxon>Datura</taxon>
    </lineage>
</organism>
<evidence type="ECO:0000313" key="2">
    <source>
        <dbReference type="Proteomes" id="UP000823775"/>
    </source>
</evidence>
<dbReference type="Proteomes" id="UP000823775">
    <property type="component" value="Unassembled WGS sequence"/>
</dbReference>
<sequence>MKVRMTLALPCARRRGKTSSQDVTTVSTEVGLKDASSHEVGTAMCEAALSKRCSRRVETLSRRIQGHEAATVLVLSGTRRGSKSCTRAGARQPSFSASAGAQRPWMRQNLQVMRQGLLKWARVVSYIN</sequence>
<protein>
    <submittedName>
        <fullName evidence="1">Uncharacterized protein</fullName>
    </submittedName>
</protein>
<keyword evidence="2" id="KW-1185">Reference proteome</keyword>